<proteinExistence type="predicted"/>
<dbReference type="Proteomes" id="UP001497525">
    <property type="component" value="Unassembled WGS sequence"/>
</dbReference>
<dbReference type="PROSITE" id="PS50878">
    <property type="entry name" value="RT_POL"/>
    <property type="match status" value="1"/>
</dbReference>
<dbReference type="CDD" id="cd01650">
    <property type="entry name" value="RT_nLTR_like"/>
    <property type="match status" value="1"/>
</dbReference>
<dbReference type="InterPro" id="IPR043502">
    <property type="entry name" value="DNA/RNA_pol_sf"/>
</dbReference>
<protein>
    <recommendedName>
        <fullName evidence="1">Reverse transcriptase domain-containing protein</fullName>
    </recommendedName>
</protein>
<gene>
    <name evidence="2" type="ORF">CDAUBV1_LOCUS1694</name>
</gene>
<dbReference type="AlphaFoldDB" id="A0AAV2T432"/>
<comment type="caution">
    <text evidence="2">The sequence shown here is derived from an EMBL/GenBank/DDBJ whole genome shotgun (WGS) entry which is preliminary data.</text>
</comment>
<dbReference type="PANTHER" id="PTHR19446">
    <property type="entry name" value="REVERSE TRANSCRIPTASES"/>
    <property type="match status" value="1"/>
</dbReference>
<dbReference type="InterPro" id="IPR000477">
    <property type="entry name" value="RT_dom"/>
</dbReference>
<feature type="domain" description="Reverse transcriptase" evidence="1">
    <location>
        <begin position="128"/>
        <end position="329"/>
    </location>
</feature>
<dbReference type="Pfam" id="PF00078">
    <property type="entry name" value="RVT_1"/>
    <property type="match status" value="1"/>
</dbReference>
<accession>A0AAV2T432</accession>
<evidence type="ECO:0000259" key="1">
    <source>
        <dbReference type="PROSITE" id="PS50878"/>
    </source>
</evidence>
<evidence type="ECO:0000313" key="3">
    <source>
        <dbReference type="Proteomes" id="UP001497525"/>
    </source>
</evidence>
<sequence length="329" mass="36968">METAAGVGDFGKLFRIIRNSSKSKKSTDILLRDKNGQLIQGKEDKLLRWVEHFDQQLNRTAMCPSNLVPPVRCEPYQANCEPPDLLEIASAANKLKSKKAPGEDGIPPEIFKCCISALLGPLHTLFRTVWETEIFPKDWATSILLPIPKKGDTTKCENYRGISLIDIAAKLLTVIILNRFVAVRDARTRMNQGGFRRGRGCVDQIFTLRRILEHRHKFQQSTTTCFIDFRAAFDSIDRDSLWNILKEDGMPEKLVGLIRSYYSNTQARVRAYGDESPEFPLNSGVRQGCPLSPVLFNYAIDWTMNRALADYPGGSTWAGNLDCGPGVRG</sequence>
<dbReference type="SUPFAM" id="SSF56672">
    <property type="entry name" value="DNA/RNA polymerases"/>
    <property type="match status" value="1"/>
</dbReference>
<organism evidence="2 3">
    <name type="scientific">Calicophoron daubneyi</name>
    <name type="common">Rumen fluke</name>
    <name type="synonym">Paramphistomum daubneyi</name>
    <dbReference type="NCBI Taxonomy" id="300641"/>
    <lineage>
        <taxon>Eukaryota</taxon>
        <taxon>Metazoa</taxon>
        <taxon>Spiralia</taxon>
        <taxon>Lophotrochozoa</taxon>
        <taxon>Platyhelminthes</taxon>
        <taxon>Trematoda</taxon>
        <taxon>Digenea</taxon>
        <taxon>Plagiorchiida</taxon>
        <taxon>Pronocephalata</taxon>
        <taxon>Paramphistomoidea</taxon>
        <taxon>Paramphistomidae</taxon>
        <taxon>Calicophoron</taxon>
    </lineage>
</organism>
<dbReference type="EMBL" id="CAXLJL010000059">
    <property type="protein sequence ID" value="CAL5130282.1"/>
    <property type="molecule type" value="Genomic_DNA"/>
</dbReference>
<evidence type="ECO:0000313" key="2">
    <source>
        <dbReference type="EMBL" id="CAL5130282.1"/>
    </source>
</evidence>
<reference evidence="2" key="1">
    <citation type="submission" date="2024-06" db="EMBL/GenBank/DDBJ databases">
        <authorList>
            <person name="Liu X."/>
            <person name="Lenzi L."/>
            <person name="Haldenby T S."/>
            <person name="Uol C."/>
        </authorList>
    </citation>
    <scope>NUCLEOTIDE SEQUENCE</scope>
</reference>
<name>A0AAV2T432_CALDB</name>